<proteinExistence type="predicted"/>
<dbReference type="AlphaFoldDB" id="A0A4S3J2R1"/>
<organism evidence="2 3">
    <name type="scientific">Aspergillus tanneri</name>
    <dbReference type="NCBI Taxonomy" id="1220188"/>
    <lineage>
        <taxon>Eukaryota</taxon>
        <taxon>Fungi</taxon>
        <taxon>Dikarya</taxon>
        <taxon>Ascomycota</taxon>
        <taxon>Pezizomycotina</taxon>
        <taxon>Eurotiomycetes</taxon>
        <taxon>Eurotiomycetidae</taxon>
        <taxon>Eurotiales</taxon>
        <taxon>Aspergillaceae</taxon>
        <taxon>Aspergillus</taxon>
        <taxon>Aspergillus subgen. Circumdati</taxon>
    </lineage>
</organism>
<evidence type="ECO:0000313" key="2">
    <source>
        <dbReference type="EMBL" id="THC88862.1"/>
    </source>
</evidence>
<reference evidence="2 3" key="1">
    <citation type="submission" date="2019-03" db="EMBL/GenBank/DDBJ databases">
        <title>The genome sequence of a newly discovered highly antifungal drug resistant Aspergillus species, Aspergillus tanneri NIH 1004.</title>
        <authorList>
            <person name="Mounaud S."/>
            <person name="Singh I."/>
            <person name="Joardar V."/>
            <person name="Pakala S."/>
            <person name="Pakala S."/>
            <person name="Venepally P."/>
            <person name="Hoover J."/>
            <person name="Nierman W."/>
            <person name="Chung J."/>
            <person name="Losada L."/>
        </authorList>
    </citation>
    <scope>NUCLEOTIDE SEQUENCE [LARGE SCALE GENOMIC DNA]</scope>
    <source>
        <strain evidence="2 3">NIH1004</strain>
    </source>
</reference>
<gene>
    <name evidence="2" type="ORF">EYZ11_011693</name>
</gene>
<protein>
    <submittedName>
        <fullName evidence="2">Uncharacterized protein</fullName>
    </submittedName>
</protein>
<keyword evidence="1" id="KW-0732">Signal</keyword>
<comment type="caution">
    <text evidence="2">The sequence shown here is derived from an EMBL/GenBank/DDBJ whole genome shotgun (WGS) entry which is preliminary data.</text>
</comment>
<dbReference type="STRING" id="1220188.A0A4S3J2R1"/>
<sequence length="319" mass="33620">MVHLQLAFLSFLLSSSLAQHKLSSDIVGCKDVSCPKDGSDDRCTVGDTTFIGIGLTRISDLPSSLDGLSLVKGVNMSAGSGDPEQDNSPFQSVYYLGTPSRVKEKDLAGCAVVFHDPPAKKFPAPKLPGNTNLTDTRVAHGTCPAVIEQKCIDNLTKRATMAIDNAQGQDICADLRSQLKRDTIDGCADLAGTGHGLGNFTVTSLGDLSPVRNSSDCWPIQPKSDNLAEITQNTVLRNASAEAVYDEAYKITAVLTVFAGKGNSSLVKQTSSQMTCLKLVTNENPGGDKGADKNSATPIYNGLLTTVVATVFAAMLTSM</sequence>
<evidence type="ECO:0000313" key="3">
    <source>
        <dbReference type="Proteomes" id="UP000308092"/>
    </source>
</evidence>
<dbReference type="EMBL" id="SOSA01000753">
    <property type="protein sequence ID" value="THC88862.1"/>
    <property type="molecule type" value="Genomic_DNA"/>
</dbReference>
<evidence type="ECO:0000256" key="1">
    <source>
        <dbReference type="SAM" id="SignalP"/>
    </source>
</evidence>
<dbReference type="VEuPathDB" id="FungiDB:EYZ11_011693"/>
<name>A0A4S3J2R1_9EURO</name>
<dbReference type="Proteomes" id="UP000308092">
    <property type="component" value="Unassembled WGS sequence"/>
</dbReference>
<accession>A0A4S3J2R1</accession>
<feature type="signal peptide" evidence="1">
    <location>
        <begin position="1"/>
        <end position="18"/>
    </location>
</feature>
<keyword evidence="3" id="KW-1185">Reference proteome</keyword>
<feature type="chain" id="PRO_5020883761" evidence="1">
    <location>
        <begin position="19"/>
        <end position="319"/>
    </location>
</feature>